<dbReference type="KEGG" id="hyh:D3Y59_04170"/>
<organism evidence="3 4">
    <name type="scientific">Hymenobacter oligotrophus</name>
    <dbReference type="NCBI Taxonomy" id="2319843"/>
    <lineage>
        <taxon>Bacteria</taxon>
        <taxon>Pseudomonadati</taxon>
        <taxon>Bacteroidota</taxon>
        <taxon>Cytophagia</taxon>
        <taxon>Cytophagales</taxon>
        <taxon>Hymenobacteraceae</taxon>
        <taxon>Hymenobacter</taxon>
    </lineage>
</organism>
<evidence type="ECO:0000313" key="4">
    <source>
        <dbReference type="Proteomes" id="UP000262802"/>
    </source>
</evidence>
<keyword evidence="2" id="KW-0812">Transmembrane</keyword>
<feature type="transmembrane region" description="Helical" evidence="2">
    <location>
        <begin position="44"/>
        <end position="66"/>
    </location>
</feature>
<evidence type="ECO:0000313" key="3">
    <source>
        <dbReference type="EMBL" id="AYA36328.1"/>
    </source>
</evidence>
<dbReference type="AlphaFoldDB" id="A0A3B7QTJ1"/>
<name>A0A3B7QTJ1_9BACT</name>
<feature type="region of interest" description="Disordered" evidence="1">
    <location>
        <begin position="73"/>
        <end position="144"/>
    </location>
</feature>
<reference evidence="3 4" key="1">
    <citation type="submission" date="2018-09" db="EMBL/GenBank/DDBJ databases">
        <title>Hymenobacter medium sp. nov., isolated from R2A medium.</title>
        <authorList>
            <person name="Yingchao G."/>
        </authorList>
    </citation>
    <scope>NUCLEOTIDE SEQUENCE [LARGE SCALE GENOMIC DNA]</scope>
    <source>
        <strain evidence="4">sh-6</strain>
    </source>
</reference>
<dbReference type="OrthoDB" id="849204at2"/>
<evidence type="ECO:0000256" key="1">
    <source>
        <dbReference type="SAM" id="MobiDB-lite"/>
    </source>
</evidence>
<dbReference type="EMBL" id="CP032317">
    <property type="protein sequence ID" value="AYA36328.1"/>
    <property type="molecule type" value="Genomic_DNA"/>
</dbReference>
<keyword evidence="2" id="KW-0472">Membrane</keyword>
<accession>A0A3B7QTJ1</accession>
<dbReference type="RefSeq" id="WP_119443913.1">
    <property type="nucleotide sequence ID" value="NZ_CP032317.1"/>
</dbReference>
<evidence type="ECO:0000256" key="2">
    <source>
        <dbReference type="SAM" id="Phobius"/>
    </source>
</evidence>
<keyword evidence="2" id="KW-1133">Transmembrane helix</keyword>
<proteinExistence type="predicted"/>
<gene>
    <name evidence="3" type="ORF">D3Y59_04170</name>
</gene>
<sequence>MRPEDIDKLFRDKLEQHTTPPPANLWYDLQEQLEPQEEKRRGGFWMYAVAAAITLLLVAGGGWLMWRTGGLPQQGTSASAPLASHSAKPAPQTTDNELPTSPAPVGTGTQPNLGAAPQSPAVAARPDASGASGNVATLATPKRKTRQYMARNAQPTLAGTKRAAARLQPAETVVPLPAPASQPQAVAAAAVQAPAPTTTSPALAPASSSTAVAAASQSIAGPIEVEVRQQPAAVAVAAAEVTPRGRTRPTVFGVIKQVSKIARGEKPNLTEVGLPANPALTLQAHVGNRTLTKTISL</sequence>
<dbReference type="Proteomes" id="UP000262802">
    <property type="component" value="Chromosome"/>
</dbReference>
<protein>
    <submittedName>
        <fullName evidence="3">Uncharacterized protein</fullName>
    </submittedName>
</protein>
<keyword evidence="4" id="KW-1185">Reference proteome</keyword>